<keyword evidence="1" id="KW-0732">Signal</keyword>
<dbReference type="Pfam" id="PF02036">
    <property type="entry name" value="SCP2"/>
    <property type="match status" value="1"/>
</dbReference>
<dbReference type="SUPFAM" id="SSF55718">
    <property type="entry name" value="SCP-like"/>
    <property type="match status" value="1"/>
</dbReference>
<feature type="domain" description="SCP2" evidence="2">
    <location>
        <begin position="65"/>
        <end position="149"/>
    </location>
</feature>
<dbReference type="Gene3D" id="3.30.1050.10">
    <property type="entry name" value="SCP2 sterol-binding domain"/>
    <property type="match status" value="1"/>
</dbReference>
<proteinExistence type="predicted"/>
<protein>
    <submittedName>
        <fullName evidence="3">Sterol-binding protein</fullName>
    </submittedName>
</protein>
<feature type="signal peptide" evidence="1">
    <location>
        <begin position="1"/>
        <end position="20"/>
    </location>
</feature>
<dbReference type="InterPro" id="IPR003033">
    <property type="entry name" value="SCP2_sterol-bd_dom"/>
</dbReference>
<reference evidence="3 4" key="1">
    <citation type="submission" date="2019-09" db="EMBL/GenBank/DDBJ databases">
        <title>H2 Metabolism Revealed by Metagenomic Analysis in Subglacial Sediment of East Antarctica.</title>
        <authorList>
            <person name="Yang Z."/>
            <person name="Zhang Y."/>
            <person name="Lv Y."/>
            <person name="Yan W."/>
            <person name="Xiao X."/>
            <person name="Sun B."/>
            <person name="Ma H."/>
        </authorList>
    </citation>
    <scope>NUCLEOTIDE SEQUENCE [LARGE SCALE GENOMIC DNA]</scope>
    <source>
        <strain evidence="3">Bin2_2</strain>
    </source>
</reference>
<sequence>MKRTSIALATLAFLATTANAAPAMMSAEWTAQACDAWNKDAELTTGLADKWIKNDAGRNYKIIHLYRTECGETSQTEMKIVPKDGKAQCVYGGAVQNAQMDYAVDYTMHATTARWDEMGAGEYGPMKAMMFGRLKFSGPKVEAMTVMGPFEAFLRLPGKIPGDKACPAK</sequence>
<dbReference type="InterPro" id="IPR036527">
    <property type="entry name" value="SCP2_sterol-bd_dom_sf"/>
</dbReference>
<comment type="caution">
    <text evidence="3">The sequence shown here is derived from an EMBL/GenBank/DDBJ whole genome shotgun (WGS) entry which is preliminary data.</text>
</comment>
<feature type="chain" id="PRO_5028961855" evidence="1">
    <location>
        <begin position="21"/>
        <end position="169"/>
    </location>
</feature>
<dbReference type="EMBL" id="JAAFGW010000090">
    <property type="protein sequence ID" value="NDP48191.1"/>
    <property type="molecule type" value="Genomic_DNA"/>
</dbReference>
<organism evidence="3 4">
    <name type="scientific">Sulfuriferula multivorans</name>
    <dbReference type="NCBI Taxonomy" id="1559896"/>
    <lineage>
        <taxon>Bacteria</taxon>
        <taxon>Pseudomonadati</taxon>
        <taxon>Pseudomonadota</taxon>
        <taxon>Betaproteobacteria</taxon>
        <taxon>Nitrosomonadales</taxon>
        <taxon>Sulfuricellaceae</taxon>
        <taxon>Sulfuriferula</taxon>
    </lineage>
</organism>
<dbReference type="Proteomes" id="UP000483432">
    <property type="component" value="Unassembled WGS sequence"/>
</dbReference>
<dbReference type="AlphaFoldDB" id="A0A7C9K2U7"/>
<accession>A0A7C9K2U7</accession>
<evidence type="ECO:0000256" key="1">
    <source>
        <dbReference type="SAM" id="SignalP"/>
    </source>
</evidence>
<gene>
    <name evidence="3" type="ORF">GZ085_07335</name>
</gene>
<evidence type="ECO:0000313" key="4">
    <source>
        <dbReference type="Proteomes" id="UP000483432"/>
    </source>
</evidence>
<evidence type="ECO:0000259" key="2">
    <source>
        <dbReference type="Pfam" id="PF02036"/>
    </source>
</evidence>
<evidence type="ECO:0000313" key="3">
    <source>
        <dbReference type="EMBL" id="NDP48191.1"/>
    </source>
</evidence>
<name>A0A7C9K2U7_9PROT</name>